<keyword evidence="1" id="KW-0732">Signal</keyword>
<organism evidence="2 3">
    <name type="scientific">Lacinutrix neustonica</name>
    <dbReference type="NCBI Taxonomy" id="2980107"/>
    <lineage>
        <taxon>Bacteria</taxon>
        <taxon>Pseudomonadati</taxon>
        <taxon>Bacteroidota</taxon>
        <taxon>Flavobacteriia</taxon>
        <taxon>Flavobacteriales</taxon>
        <taxon>Flavobacteriaceae</taxon>
        <taxon>Lacinutrix</taxon>
    </lineage>
</organism>
<accession>A0A9E8MYU4</accession>
<gene>
    <name evidence="2" type="ORF">N7U66_03570</name>
</gene>
<dbReference type="EMBL" id="CP113088">
    <property type="protein sequence ID" value="WAC02760.1"/>
    <property type="molecule type" value="Genomic_DNA"/>
</dbReference>
<dbReference type="AlphaFoldDB" id="A0A9E8MYU4"/>
<dbReference type="KEGG" id="lnu:N7U66_03570"/>
<keyword evidence="3" id="KW-1185">Reference proteome</keyword>
<feature type="chain" id="PRO_5039293228" evidence="1">
    <location>
        <begin position="24"/>
        <end position="55"/>
    </location>
</feature>
<evidence type="ECO:0000313" key="3">
    <source>
        <dbReference type="Proteomes" id="UP001164705"/>
    </source>
</evidence>
<evidence type="ECO:0000256" key="1">
    <source>
        <dbReference type="SAM" id="SignalP"/>
    </source>
</evidence>
<feature type="signal peptide" evidence="1">
    <location>
        <begin position="1"/>
        <end position="23"/>
    </location>
</feature>
<reference evidence="2" key="1">
    <citation type="submission" date="2022-11" db="EMBL/GenBank/DDBJ databases">
        <title>Lacinutrix neustonica HL-RS19T sp. nov., isolated from the surface microlayer sample of brackish Lake Shihwa.</title>
        <authorList>
            <person name="Choi J.Y."/>
            <person name="Hwang C.Y."/>
        </authorList>
    </citation>
    <scope>NUCLEOTIDE SEQUENCE</scope>
    <source>
        <strain evidence="2">HL-RS19</strain>
    </source>
</reference>
<sequence length="55" mass="5965">MKTLKNLFGFLILSLLFCAPVSGDNLAFSEIPSDYSIKQDDAIRDLIACGIVSLS</sequence>
<protein>
    <submittedName>
        <fullName evidence="2">Uncharacterized protein</fullName>
    </submittedName>
</protein>
<dbReference type="Proteomes" id="UP001164705">
    <property type="component" value="Chromosome"/>
</dbReference>
<dbReference type="RefSeq" id="WP_267677358.1">
    <property type="nucleotide sequence ID" value="NZ_CP113088.1"/>
</dbReference>
<evidence type="ECO:0000313" key="2">
    <source>
        <dbReference type="EMBL" id="WAC02760.1"/>
    </source>
</evidence>
<name>A0A9E8MYU4_9FLAO</name>
<proteinExistence type="predicted"/>